<feature type="domain" description="Cyclin-like" evidence="3">
    <location>
        <begin position="19"/>
        <end position="117"/>
    </location>
</feature>
<dbReference type="SMART" id="SM00385">
    <property type="entry name" value="CYCLIN"/>
    <property type="match status" value="2"/>
</dbReference>
<dbReference type="EMBL" id="CAJNRE010012609">
    <property type="protein sequence ID" value="CAF2111809.1"/>
    <property type="molecule type" value="Genomic_DNA"/>
</dbReference>
<evidence type="ECO:0000313" key="4">
    <source>
        <dbReference type="EMBL" id="CAF1424042.1"/>
    </source>
</evidence>
<dbReference type="EMBL" id="CAJOBJ010047224">
    <property type="protein sequence ID" value="CAF4356423.1"/>
    <property type="molecule type" value="Genomic_DNA"/>
</dbReference>
<dbReference type="InterPro" id="IPR048055">
    <property type="entry name" value="Cyclin-Q_first_cyclin_box"/>
</dbReference>
<name>A0A816ZZT7_9BILA</name>
<dbReference type="SUPFAM" id="SSF47954">
    <property type="entry name" value="Cyclin-like"/>
    <property type="match status" value="2"/>
</dbReference>
<evidence type="ECO:0000259" key="3">
    <source>
        <dbReference type="SMART" id="SM00385"/>
    </source>
</evidence>
<dbReference type="Proteomes" id="UP000663856">
    <property type="component" value="Unassembled WGS sequence"/>
</dbReference>
<dbReference type="Proteomes" id="UP000663855">
    <property type="component" value="Unassembled WGS sequence"/>
</dbReference>
<evidence type="ECO:0000313" key="11">
    <source>
        <dbReference type="Proteomes" id="UP000663856"/>
    </source>
</evidence>
<sequence length="253" mass="29457">MTSLSTITEDEKNRYVIISYMFECAAKLRLSILTTASAAVIYHKCSCYLEKSDFDQYTLAATALSLASKYEEEQIKIRDLINVTYRTLHPNQPYLRISQEYYRLRNTLVDCELFLIRILGFHFQFNHPNKYLLHYFDTLSKWMTITPSTPIKNNINIIDIAMSILQDTYYDFTLIKDFSPQHIAIAIIYLVIKTYGLNIPGVTTDEEHINWMKVFSSTITADILVKIITRINTLYKYVERTLEHSSSATKSHS</sequence>
<dbReference type="GO" id="GO:0016538">
    <property type="term" value="F:cyclin-dependent protein serine/threonine kinase regulator activity"/>
    <property type="evidence" value="ECO:0007669"/>
    <property type="project" value="InterPro"/>
</dbReference>
<dbReference type="Proteomes" id="UP000676336">
    <property type="component" value="Unassembled WGS sequence"/>
</dbReference>
<dbReference type="OrthoDB" id="79090at2759"/>
<evidence type="ECO:0000313" key="10">
    <source>
        <dbReference type="EMBL" id="CAF4356423.1"/>
    </source>
</evidence>
<dbReference type="Proteomes" id="UP000681720">
    <property type="component" value="Unassembled WGS sequence"/>
</dbReference>
<accession>A0A816ZZT7</accession>
<gene>
    <name evidence="8" type="ORF">BYL167_LOCUS27848</name>
    <name evidence="4" type="ORF">CJN711_LOCUS23175</name>
    <name evidence="10" type="ORF">GIL414_LOCUS28201</name>
    <name evidence="5" type="ORF">KQP761_LOCUS16371</name>
    <name evidence="6" type="ORF">MBJ925_LOCUS24295</name>
    <name evidence="9" type="ORF">SMN809_LOCUS26828</name>
    <name evidence="7" type="ORF">WKI299_LOCUS36760</name>
</gene>
<dbReference type="Proteomes" id="UP000681967">
    <property type="component" value="Unassembled WGS sequence"/>
</dbReference>
<reference evidence="7" key="1">
    <citation type="submission" date="2021-02" db="EMBL/GenBank/DDBJ databases">
        <authorList>
            <person name="Nowell W R."/>
        </authorList>
    </citation>
    <scope>NUCLEOTIDE SEQUENCE</scope>
</reference>
<evidence type="ECO:0000313" key="9">
    <source>
        <dbReference type="EMBL" id="CAF4318019.1"/>
    </source>
</evidence>
<proteinExistence type="inferred from homology"/>
<dbReference type="InterPro" id="IPR036915">
    <property type="entry name" value="Cyclin-like_sf"/>
</dbReference>
<dbReference type="EMBL" id="CAJNOW010008208">
    <property type="protein sequence ID" value="CAF1532143.1"/>
    <property type="molecule type" value="Genomic_DNA"/>
</dbReference>
<evidence type="ECO:0000256" key="1">
    <source>
        <dbReference type="ARBA" id="ARBA00023127"/>
    </source>
</evidence>
<dbReference type="AlphaFoldDB" id="A0A816ZZT7"/>
<evidence type="ECO:0000313" key="8">
    <source>
        <dbReference type="EMBL" id="CAF4310295.1"/>
    </source>
</evidence>
<keyword evidence="1 2" id="KW-0195">Cyclin</keyword>
<comment type="caution">
    <text evidence="7">The sequence shown here is derived from an EMBL/GenBank/DDBJ whole genome shotgun (WGS) entry which is preliminary data.</text>
</comment>
<dbReference type="EMBL" id="CAJNRF010018004">
    <property type="protein sequence ID" value="CAF2246013.1"/>
    <property type="molecule type" value="Genomic_DNA"/>
</dbReference>
<dbReference type="Gene3D" id="1.10.472.10">
    <property type="entry name" value="Cyclin-like"/>
    <property type="match status" value="2"/>
</dbReference>
<organism evidence="7 11">
    <name type="scientific">Rotaria magnacalcarata</name>
    <dbReference type="NCBI Taxonomy" id="392030"/>
    <lineage>
        <taxon>Eukaryota</taxon>
        <taxon>Metazoa</taxon>
        <taxon>Spiralia</taxon>
        <taxon>Gnathifera</taxon>
        <taxon>Rotifera</taxon>
        <taxon>Eurotatoria</taxon>
        <taxon>Bdelloidea</taxon>
        <taxon>Philodinida</taxon>
        <taxon>Philodinidae</taxon>
        <taxon>Rotaria</taxon>
    </lineage>
</organism>
<comment type="similarity">
    <text evidence="2">Belongs to the cyclin family.</text>
</comment>
<dbReference type="EMBL" id="CAJOBH010037445">
    <property type="protein sequence ID" value="CAF4310295.1"/>
    <property type="molecule type" value="Genomic_DNA"/>
</dbReference>
<dbReference type="Pfam" id="PF00134">
    <property type="entry name" value="Cyclin_N"/>
    <property type="match status" value="1"/>
</dbReference>
<dbReference type="InterPro" id="IPR006671">
    <property type="entry name" value="Cyclin_N"/>
</dbReference>
<evidence type="ECO:0000313" key="5">
    <source>
        <dbReference type="EMBL" id="CAF1532143.1"/>
    </source>
</evidence>
<dbReference type="InterPro" id="IPR043198">
    <property type="entry name" value="Cyclin/Ssn8"/>
</dbReference>
<dbReference type="CDD" id="cd20534">
    <property type="entry name" value="CYCLIN_CCNM_CCNQ_rpt1"/>
    <property type="match status" value="1"/>
</dbReference>
<evidence type="ECO:0000313" key="7">
    <source>
        <dbReference type="EMBL" id="CAF2246013.1"/>
    </source>
</evidence>
<evidence type="ECO:0000313" key="6">
    <source>
        <dbReference type="EMBL" id="CAF2111809.1"/>
    </source>
</evidence>
<dbReference type="EMBL" id="CAJOBI010039634">
    <property type="protein sequence ID" value="CAF4318019.1"/>
    <property type="molecule type" value="Genomic_DNA"/>
</dbReference>
<dbReference type="EMBL" id="CAJNOV010010828">
    <property type="protein sequence ID" value="CAF1424042.1"/>
    <property type="molecule type" value="Genomic_DNA"/>
</dbReference>
<dbReference type="PANTHER" id="PTHR10026">
    <property type="entry name" value="CYCLIN"/>
    <property type="match status" value="1"/>
</dbReference>
<protein>
    <recommendedName>
        <fullName evidence="3">Cyclin-like domain-containing protein</fullName>
    </recommendedName>
</protein>
<dbReference type="InterPro" id="IPR013763">
    <property type="entry name" value="Cyclin-like_dom"/>
</dbReference>
<dbReference type="Proteomes" id="UP000663834">
    <property type="component" value="Unassembled WGS sequence"/>
</dbReference>
<dbReference type="GO" id="GO:0006357">
    <property type="term" value="P:regulation of transcription by RNA polymerase II"/>
    <property type="evidence" value="ECO:0007669"/>
    <property type="project" value="InterPro"/>
</dbReference>
<dbReference type="Proteomes" id="UP000663824">
    <property type="component" value="Unassembled WGS sequence"/>
</dbReference>
<evidence type="ECO:0000256" key="2">
    <source>
        <dbReference type="RuleBase" id="RU000383"/>
    </source>
</evidence>
<feature type="domain" description="Cyclin-like" evidence="3">
    <location>
        <begin position="130"/>
        <end position="236"/>
    </location>
</feature>